<evidence type="ECO:0000313" key="2">
    <source>
        <dbReference type="Proteomes" id="UP000318017"/>
    </source>
</evidence>
<sequence length="122" mass="13836">MKRKKRYVPLKQGVAISPLARLLRRKAGLETVCQRCSGLFLEEPAPVSGNQIPYGSAVVSIFVDERFGRQHYYLKLGRYRAAGAQIRTSEYLNASDIDDAIEALWMSKACLTEPYEKVRAKR</sequence>
<dbReference type="RefSeq" id="WP_145081966.1">
    <property type="nucleotide sequence ID" value="NZ_CP036298.1"/>
</dbReference>
<gene>
    <name evidence="1" type="ORF">Q31a_44510</name>
</gene>
<proteinExistence type="predicted"/>
<organism evidence="1 2">
    <name type="scientific">Aureliella helgolandensis</name>
    <dbReference type="NCBI Taxonomy" id="2527968"/>
    <lineage>
        <taxon>Bacteria</taxon>
        <taxon>Pseudomonadati</taxon>
        <taxon>Planctomycetota</taxon>
        <taxon>Planctomycetia</taxon>
        <taxon>Pirellulales</taxon>
        <taxon>Pirellulaceae</taxon>
        <taxon>Aureliella</taxon>
    </lineage>
</organism>
<dbReference type="EMBL" id="CP036298">
    <property type="protein sequence ID" value="QDV26080.1"/>
    <property type="molecule type" value="Genomic_DNA"/>
</dbReference>
<accession>A0A518GC23</accession>
<dbReference type="AlphaFoldDB" id="A0A518GC23"/>
<protein>
    <submittedName>
        <fullName evidence="1">Uncharacterized protein</fullName>
    </submittedName>
</protein>
<name>A0A518GC23_9BACT</name>
<dbReference type="KEGG" id="ahel:Q31a_44510"/>
<dbReference type="Proteomes" id="UP000318017">
    <property type="component" value="Chromosome"/>
</dbReference>
<evidence type="ECO:0000313" key="1">
    <source>
        <dbReference type="EMBL" id="QDV26080.1"/>
    </source>
</evidence>
<keyword evidence="2" id="KW-1185">Reference proteome</keyword>
<reference evidence="1 2" key="1">
    <citation type="submission" date="2019-02" db="EMBL/GenBank/DDBJ databases">
        <title>Deep-cultivation of Planctomycetes and their phenomic and genomic characterization uncovers novel biology.</title>
        <authorList>
            <person name="Wiegand S."/>
            <person name="Jogler M."/>
            <person name="Boedeker C."/>
            <person name="Pinto D."/>
            <person name="Vollmers J."/>
            <person name="Rivas-Marin E."/>
            <person name="Kohn T."/>
            <person name="Peeters S.H."/>
            <person name="Heuer A."/>
            <person name="Rast P."/>
            <person name="Oberbeckmann S."/>
            <person name="Bunk B."/>
            <person name="Jeske O."/>
            <person name="Meyerdierks A."/>
            <person name="Storesund J.E."/>
            <person name="Kallscheuer N."/>
            <person name="Luecker S."/>
            <person name="Lage O.M."/>
            <person name="Pohl T."/>
            <person name="Merkel B.J."/>
            <person name="Hornburger P."/>
            <person name="Mueller R.-W."/>
            <person name="Bruemmer F."/>
            <person name="Labrenz M."/>
            <person name="Spormann A.M."/>
            <person name="Op den Camp H."/>
            <person name="Overmann J."/>
            <person name="Amann R."/>
            <person name="Jetten M.S.M."/>
            <person name="Mascher T."/>
            <person name="Medema M.H."/>
            <person name="Devos D.P."/>
            <person name="Kaster A.-K."/>
            <person name="Ovreas L."/>
            <person name="Rohde M."/>
            <person name="Galperin M.Y."/>
            <person name="Jogler C."/>
        </authorList>
    </citation>
    <scope>NUCLEOTIDE SEQUENCE [LARGE SCALE GENOMIC DNA]</scope>
    <source>
        <strain evidence="1 2">Q31a</strain>
    </source>
</reference>